<accession>A0ABR8TUX6</accession>
<dbReference type="EMBL" id="JACSQF010000002">
    <property type="protein sequence ID" value="MBD7979593.1"/>
    <property type="molecule type" value="Genomic_DNA"/>
</dbReference>
<feature type="transmembrane region" description="Helical" evidence="1">
    <location>
        <begin position="57"/>
        <end position="74"/>
    </location>
</feature>
<protein>
    <submittedName>
        <fullName evidence="2">Uncharacterized protein</fullName>
    </submittedName>
</protein>
<dbReference type="Proteomes" id="UP000655570">
    <property type="component" value="Unassembled WGS sequence"/>
</dbReference>
<proteinExistence type="predicted"/>
<evidence type="ECO:0000313" key="3">
    <source>
        <dbReference type="Proteomes" id="UP000655570"/>
    </source>
</evidence>
<keyword evidence="3" id="KW-1185">Reference proteome</keyword>
<gene>
    <name evidence="2" type="ORF">H9641_02515</name>
</gene>
<name>A0ABR8TUX6_9CELL</name>
<sequence>MLYLFAVVFGAGTGAVLDHLKKQRSPEGRVAVPMTALVLAFAAGGGAFAAAGPGEPFLVGVALVSMALGMVLASRRRRA</sequence>
<keyword evidence="1" id="KW-0812">Transmembrane</keyword>
<reference evidence="2 3" key="1">
    <citation type="submission" date="2020-08" db="EMBL/GenBank/DDBJ databases">
        <title>A Genomic Blueprint of the Chicken Gut Microbiome.</title>
        <authorList>
            <person name="Gilroy R."/>
            <person name="Ravi A."/>
            <person name="Getino M."/>
            <person name="Pursley I."/>
            <person name="Horton D.L."/>
            <person name="Alikhan N.-F."/>
            <person name="Baker D."/>
            <person name="Gharbi K."/>
            <person name="Hall N."/>
            <person name="Watson M."/>
            <person name="Adriaenssens E.M."/>
            <person name="Foster-Nyarko E."/>
            <person name="Jarju S."/>
            <person name="Secka A."/>
            <person name="Antonio M."/>
            <person name="Oren A."/>
            <person name="Chaudhuri R."/>
            <person name="La Ragione R.M."/>
            <person name="Hildebrand F."/>
            <person name="Pallen M.J."/>
        </authorList>
    </citation>
    <scope>NUCLEOTIDE SEQUENCE [LARGE SCALE GENOMIC DNA]</scope>
    <source>
        <strain evidence="2 3">Sa2CUA9</strain>
    </source>
</reference>
<organism evidence="2 3">
    <name type="scientific">Oerskovia merdavium</name>
    <dbReference type="NCBI Taxonomy" id="2762227"/>
    <lineage>
        <taxon>Bacteria</taxon>
        <taxon>Bacillati</taxon>
        <taxon>Actinomycetota</taxon>
        <taxon>Actinomycetes</taxon>
        <taxon>Micrococcales</taxon>
        <taxon>Cellulomonadaceae</taxon>
        <taxon>Oerskovia</taxon>
    </lineage>
</organism>
<keyword evidence="1" id="KW-0472">Membrane</keyword>
<comment type="caution">
    <text evidence="2">The sequence shown here is derived from an EMBL/GenBank/DDBJ whole genome shotgun (WGS) entry which is preliminary data.</text>
</comment>
<feature type="transmembrane region" description="Helical" evidence="1">
    <location>
        <begin position="30"/>
        <end position="51"/>
    </location>
</feature>
<evidence type="ECO:0000313" key="2">
    <source>
        <dbReference type="EMBL" id="MBD7979593.1"/>
    </source>
</evidence>
<keyword evidence="1" id="KW-1133">Transmembrane helix</keyword>
<evidence type="ECO:0000256" key="1">
    <source>
        <dbReference type="SAM" id="Phobius"/>
    </source>
</evidence>